<evidence type="ECO:0000313" key="1">
    <source>
        <dbReference type="EMBL" id="SHF55947.1"/>
    </source>
</evidence>
<dbReference type="Proteomes" id="UP000184517">
    <property type="component" value="Unassembled WGS sequence"/>
</dbReference>
<organism evidence="1 2">
    <name type="scientific">Marinomonas polaris DSM 16579</name>
    <dbReference type="NCBI Taxonomy" id="1122206"/>
    <lineage>
        <taxon>Bacteria</taxon>
        <taxon>Pseudomonadati</taxon>
        <taxon>Pseudomonadota</taxon>
        <taxon>Gammaproteobacteria</taxon>
        <taxon>Oceanospirillales</taxon>
        <taxon>Oceanospirillaceae</taxon>
        <taxon>Marinomonas</taxon>
    </lineage>
</organism>
<accession>A0A1M5CMV7</accession>
<reference evidence="2" key="1">
    <citation type="submission" date="2016-11" db="EMBL/GenBank/DDBJ databases">
        <authorList>
            <person name="Varghese N."/>
            <person name="Submissions S."/>
        </authorList>
    </citation>
    <scope>NUCLEOTIDE SEQUENCE [LARGE SCALE GENOMIC DNA]</scope>
    <source>
        <strain evidence="2">DSM 16579</strain>
    </source>
</reference>
<sequence>MAVERHAQTLHKIKDIHLPNNETRLQALSTSSLHTSLTGFLGHLKNMTIINAPLSSEQHADCIDASLKLEIPCTGYQLKPLLLLNRLTLVRIFFIGDDVLN</sequence>
<dbReference type="AlphaFoldDB" id="A0A1M5CMV7"/>
<keyword evidence="2" id="KW-1185">Reference proteome</keyword>
<evidence type="ECO:0000313" key="2">
    <source>
        <dbReference type="Proteomes" id="UP000184517"/>
    </source>
</evidence>
<dbReference type="EMBL" id="FQVF01000009">
    <property type="protein sequence ID" value="SHF55947.1"/>
    <property type="molecule type" value="Genomic_DNA"/>
</dbReference>
<protein>
    <submittedName>
        <fullName evidence="1">Uncharacterized protein</fullName>
    </submittedName>
</protein>
<gene>
    <name evidence="1" type="ORF">SAMN02745753_02186</name>
</gene>
<name>A0A1M5CMV7_9GAMM</name>
<proteinExistence type="predicted"/>